<name>A0ABT3YB55_9HYPH</name>
<protein>
    <submittedName>
        <fullName evidence="9">MlaD family protein</fullName>
    </submittedName>
</protein>
<feature type="domain" description="Mce/MlaD" evidence="8">
    <location>
        <begin position="54"/>
        <end position="141"/>
    </location>
</feature>
<evidence type="ECO:0000256" key="3">
    <source>
        <dbReference type="ARBA" id="ARBA00022519"/>
    </source>
</evidence>
<dbReference type="InterPro" id="IPR051800">
    <property type="entry name" value="PqiA-PqiB_transport"/>
</dbReference>
<evidence type="ECO:0000256" key="2">
    <source>
        <dbReference type="ARBA" id="ARBA00022475"/>
    </source>
</evidence>
<dbReference type="InterPro" id="IPR003399">
    <property type="entry name" value="Mce/MlaD"/>
</dbReference>
<evidence type="ECO:0000256" key="4">
    <source>
        <dbReference type="ARBA" id="ARBA00022692"/>
    </source>
</evidence>
<keyword evidence="4 7" id="KW-0812">Transmembrane</keyword>
<dbReference type="Proteomes" id="UP001081283">
    <property type="component" value="Unassembled WGS sequence"/>
</dbReference>
<sequence>MSDIDTPGSGRPGNVPVRPGRKSFWDSASLIWAIPIIALAIALAAAWQNYNQRGPLIEIAFTEAGGIKAQETQLRYRDLSVGKVEKIRFSADLEKVVVSIRIEKDLARYIDSDAKFWVVRPQVSARGVSGLDTVLSGVYIQGVWDNVASLPQSEFQGLDDAPLIGLGREGITFKLRSTKGLPGAGTPILYKDVEVGAIGETTFNADGTGVVADAVIYEPMTGFVTTSTRFWDISGFSFSLGATGAKVNFTSLASLISGGVTFETIGSGGEPLTEGTVYELFKTEDEARDEFLIEDEGKAVDVAMVFDQNLPGLSTGAAVELGGLRVGDVTGINGLVDKERFGDSYVRLIASVRLNPGRLGLGEGAGEGALLDYLEDRTGDGLRARLVNASLFTGGLKIELTDLPDAEPATLDRSATPLPTIPTAPADVADVGATAQGVLQRVSDLPIEELMQSVIAFLGNATALVGSKELQAAPAELTGLLAAVRTVAESQRVQGMPEQIGGLLDELKTTGETLNRLMREIETQKTIERLTETVDAVATAADGLPQLVEQARGILTNAGEVPLNDLADRASNLLEAANLLLDQDSTRQLPAELNGALAAMRQTLDELQNGGLVDNANATLSSAREAADAIAEASATLPQLAGELRKVAGQAGTALATYSEDSEFSREARGAIREINAAARAIESLARAIERNPNSLILGR</sequence>
<dbReference type="Pfam" id="PF02470">
    <property type="entry name" value="MlaD"/>
    <property type="match status" value="1"/>
</dbReference>
<evidence type="ECO:0000313" key="9">
    <source>
        <dbReference type="EMBL" id="MCY0093114.1"/>
    </source>
</evidence>
<proteinExistence type="predicted"/>
<evidence type="ECO:0000256" key="1">
    <source>
        <dbReference type="ARBA" id="ARBA00004533"/>
    </source>
</evidence>
<keyword evidence="5 7" id="KW-1133">Transmembrane helix</keyword>
<reference evidence="9" key="1">
    <citation type="submission" date="2022-10" db="EMBL/GenBank/DDBJ databases">
        <title>Hoeflea sp. J2-29, isolated from marine algae.</title>
        <authorList>
            <person name="Kristyanto S."/>
            <person name="Kim J.M."/>
            <person name="Jeon C.O."/>
        </authorList>
    </citation>
    <scope>NUCLEOTIDE SEQUENCE</scope>
    <source>
        <strain evidence="9">J2-29</strain>
    </source>
</reference>
<organism evidence="9 10">
    <name type="scientific">Hoeflea ulvae</name>
    <dbReference type="NCBI Taxonomy" id="2983764"/>
    <lineage>
        <taxon>Bacteria</taxon>
        <taxon>Pseudomonadati</taxon>
        <taxon>Pseudomonadota</taxon>
        <taxon>Alphaproteobacteria</taxon>
        <taxon>Hyphomicrobiales</taxon>
        <taxon>Rhizobiaceae</taxon>
        <taxon>Hoeflea</taxon>
    </lineage>
</organism>
<evidence type="ECO:0000256" key="6">
    <source>
        <dbReference type="ARBA" id="ARBA00023136"/>
    </source>
</evidence>
<accession>A0ABT3YB55</accession>
<dbReference type="PANTHER" id="PTHR30462:SF0">
    <property type="entry name" value="INTERMEMBRANE TRANSPORT PROTEIN YEBT"/>
    <property type="match status" value="1"/>
</dbReference>
<evidence type="ECO:0000256" key="7">
    <source>
        <dbReference type="SAM" id="Phobius"/>
    </source>
</evidence>
<comment type="caution">
    <text evidence="9">The sequence shown here is derived from an EMBL/GenBank/DDBJ whole genome shotgun (WGS) entry which is preliminary data.</text>
</comment>
<comment type="subcellular location">
    <subcellularLocation>
        <location evidence="1">Cell inner membrane</location>
    </subcellularLocation>
</comment>
<evidence type="ECO:0000256" key="5">
    <source>
        <dbReference type="ARBA" id="ARBA00022989"/>
    </source>
</evidence>
<feature type="transmembrane region" description="Helical" evidence="7">
    <location>
        <begin position="28"/>
        <end position="47"/>
    </location>
</feature>
<keyword evidence="2" id="KW-1003">Cell membrane</keyword>
<dbReference type="EMBL" id="JAOVZQ010000001">
    <property type="protein sequence ID" value="MCY0093114.1"/>
    <property type="molecule type" value="Genomic_DNA"/>
</dbReference>
<evidence type="ECO:0000259" key="8">
    <source>
        <dbReference type="Pfam" id="PF02470"/>
    </source>
</evidence>
<dbReference type="RefSeq" id="WP_267611099.1">
    <property type="nucleotide sequence ID" value="NZ_JAOVZQ010000001.1"/>
</dbReference>
<evidence type="ECO:0000313" key="10">
    <source>
        <dbReference type="Proteomes" id="UP001081283"/>
    </source>
</evidence>
<keyword evidence="6 7" id="KW-0472">Membrane</keyword>
<keyword evidence="10" id="KW-1185">Reference proteome</keyword>
<gene>
    <name evidence="9" type="ORF">OEG82_03555</name>
</gene>
<keyword evidence="3" id="KW-0997">Cell inner membrane</keyword>
<dbReference type="PANTHER" id="PTHR30462">
    <property type="entry name" value="INTERMEMBRANE TRANSPORT PROTEIN PQIB-RELATED"/>
    <property type="match status" value="1"/>
</dbReference>